<reference evidence="11" key="1">
    <citation type="journal article" date="2013" name="BMC Microbiol.">
        <title>Taxonomy and evolution of bacteriochlorophyll a-containing members of the OM60/NOR5 clade of marine gammaproteobacteria: description of Luminiphilus syltensis gen. nov., sp. nov., reclassification of Haliea rubra as Pseudohaliea rubra gen. nov., comb. nov., and emendation of Chromatocurvus halotolerans.</title>
        <authorList>
            <person name="Spring S."/>
            <person name="Riedel T."/>
            <person name="Sproer C."/>
            <person name="Yan S."/>
            <person name="Harder J."/>
            <person name="Fuchs B.M."/>
        </authorList>
    </citation>
    <scope>NUCLEOTIDE SEQUENCE [LARGE SCALE GENOMIC DNA]</scope>
    <source>
        <strain evidence="11">NOR51-B</strain>
    </source>
</reference>
<sequence>MAGSTDVDAIAGIGREATPNEIKAWDIDVRPDFQGLPPGQGSVEEGESIWLEKCAVCHGDFGDSNEIFSPLVLGNITAEDIETGRVASLTDPGVVRTTLMKVSTVSTLWDYIYRAMPWNAPKSLAPDEVYALVAYLLQLAYVVDYDFSLSDENIEDVQAIMPNRNGVTTDHGLWSVDGETDVMGSDCTSNCVVPLEVTSSIPDYAMNAHGNLKDQMRDYGPFPGIQTAPENAPVDVDVDPVTADRAVPEAALQSNGCLGCHRLDSKLVGPSFAAIAEKYAGQPDAADYLASKIRQGGSGVWGSIAMPPMPQLAPEAVDEITDWLVAR</sequence>
<dbReference type="InterPro" id="IPR009056">
    <property type="entry name" value="Cyt_c-like_dom"/>
</dbReference>
<protein>
    <recommendedName>
        <fullName evidence="1">Cytochrome c-551</fullName>
    </recommendedName>
    <alternativeName>
        <fullName evidence="7">Cytochrome c551</fullName>
    </alternativeName>
</protein>
<dbReference type="STRING" id="565045.NOR51B_445"/>
<evidence type="ECO:0000256" key="1">
    <source>
        <dbReference type="ARBA" id="ARBA00021020"/>
    </source>
</evidence>
<dbReference type="GO" id="GO:0005506">
    <property type="term" value="F:iron ion binding"/>
    <property type="evidence" value="ECO:0007669"/>
    <property type="project" value="InterPro"/>
</dbReference>
<dbReference type="Proteomes" id="UP000004699">
    <property type="component" value="Unassembled WGS sequence"/>
</dbReference>
<dbReference type="Gene3D" id="1.10.760.10">
    <property type="entry name" value="Cytochrome c-like domain"/>
    <property type="match status" value="2"/>
</dbReference>
<keyword evidence="11" id="KW-1185">Reference proteome</keyword>
<dbReference type="InterPro" id="IPR002324">
    <property type="entry name" value="Cyt_c_ID"/>
</dbReference>
<feature type="binding site" description="covalent" evidence="8">
    <location>
        <position position="306"/>
    </location>
    <ligand>
        <name>heme c</name>
        <dbReference type="ChEBI" id="CHEBI:61717"/>
    </ligand>
</feature>
<dbReference type="eggNOG" id="COG3258">
    <property type="taxonomic scope" value="Bacteria"/>
</dbReference>
<dbReference type="PRINTS" id="PR00606">
    <property type="entry name" value="CYTCHROMECID"/>
</dbReference>
<evidence type="ECO:0000259" key="9">
    <source>
        <dbReference type="PROSITE" id="PS51007"/>
    </source>
</evidence>
<evidence type="ECO:0000256" key="7">
    <source>
        <dbReference type="ARBA" id="ARBA00031244"/>
    </source>
</evidence>
<evidence type="ECO:0000256" key="8">
    <source>
        <dbReference type="PIRSR" id="PIRSR602324-1"/>
    </source>
</evidence>
<evidence type="ECO:0000256" key="5">
    <source>
        <dbReference type="ARBA" id="ARBA00022982"/>
    </source>
</evidence>
<dbReference type="PROSITE" id="PS51007">
    <property type="entry name" value="CYTC"/>
    <property type="match status" value="2"/>
</dbReference>
<dbReference type="EMBL" id="DS999411">
    <property type="protein sequence ID" value="EED34508.1"/>
    <property type="molecule type" value="Genomic_DNA"/>
</dbReference>
<name>B8KX44_9GAMM</name>
<dbReference type="GO" id="GO:0009055">
    <property type="term" value="F:electron transfer activity"/>
    <property type="evidence" value="ECO:0007669"/>
    <property type="project" value="InterPro"/>
</dbReference>
<evidence type="ECO:0000256" key="3">
    <source>
        <dbReference type="ARBA" id="ARBA00022617"/>
    </source>
</evidence>
<dbReference type="InterPro" id="IPR036909">
    <property type="entry name" value="Cyt_c-like_dom_sf"/>
</dbReference>
<feature type="binding site" description="covalent" evidence="8">
    <location>
        <position position="257"/>
    </location>
    <ligand>
        <name>heme c</name>
        <dbReference type="ChEBI" id="CHEBI:61717"/>
    </ligand>
</feature>
<proteinExistence type="predicted"/>
<evidence type="ECO:0000256" key="6">
    <source>
        <dbReference type="ARBA" id="ARBA00023004"/>
    </source>
</evidence>
<dbReference type="Pfam" id="PF13442">
    <property type="entry name" value="Cytochrome_CBB3"/>
    <property type="match status" value="1"/>
</dbReference>
<dbReference type="GO" id="GO:0020037">
    <property type="term" value="F:heme binding"/>
    <property type="evidence" value="ECO:0007669"/>
    <property type="project" value="InterPro"/>
</dbReference>
<keyword evidence="3 8" id="KW-0349">Heme</keyword>
<accession>B8KX44</accession>
<evidence type="ECO:0000256" key="2">
    <source>
        <dbReference type="ARBA" id="ARBA00022448"/>
    </source>
</evidence>
<feature type="binding site" description="covalent" evidence="8">
    <location>
        <position position="261"/>
    </location>
    <ligand>
        <name>heme c</name>
        <dbReference type="ChEBI" id="CHEBI:61717"/>
    </ligand>
</feature>
<dbReference type="SUPFAM" id="SSF46626">
    <property type="entry name" value="Cytochrome c"/>
    <property type="match status" value="2"/>
</dbReference>
<gene>
    <name evidence="10" type="ORF">NOR51B_445</name>
</gene>
<feature type="domain" description="Cytochrome c" evidence="9">
    <location>
        <begin position="243"/>
        <end position="327"/>
    </location>
</feature>
<dbReference type="Pfam" id="PF00034">
    <property type="entry name" value="Cytochrom_C"/>
    <property type="match status" value="1"/>
</dbReference>
<dbReference type="HOGENOM" id="CLU_052974_0_0_6"/>
<evidence type="ECO:0000313" key="10">
    <source>
        <dbReference type="EMBL" id="EED34508.1"/>
    </source>
</evidence>
<keyword evidence="6 8" id="KW-0408">Iron</keyword>
<organism evidence="10 11">
    <name type="scientific">Luminiphilus syltensis NOR5-1B</name>
    <dbReference type="NCBI Taxonomy" id="565045"/>
    <lineage>
        <taxon>Bacteria</taxon>
        <taxon>Pseudomonadati</taxon>
        <taxon>Pseudomonadota</taxon>
        <taxon>Gammaproteobacteria</taxon>
        <taxon>Cellvibrionales</taxon>
        <taxon>Halieaceae</taxon>
        <taxon>Luminiphilus</taxon>
    </lineage>
</organism>
<keyword evidence="2" id="KW-0813">Transport</keyword>
<keyword evidence="5" id="KW-0249">Electron transport</keyword>
<evidence type="ECO:0000256" key="4">
    <source>
        <dbReference type="ARBA" id="ARBA00022723"/>
    </source>
</evidence>
<dbReference type="eggNOG" id="COG4654">
    <property type="taxonomic scope" value="Bacteria"/>
</dbReference>
<evidence type="ECO:0000313" key="11">
    <source>
        <dbReference type="Proteomes" id="UP000004699"/>
    </source>
</evidence>
<comment type="PTM">
    <text evidence="8">Binds 1 heme c group covalently per subunit.</text>
</comment>
<feature type="domain" description="Cytochrome c" evidence="9">
    <location>
        <begin position="41"/>
        <end position="140"/>
    </location>
</feature>
<dbReference type="AlphaFoldDB" id="B8KX44"/>
<keyword evidence="4 8" id="KW-0479">Metal-binding</keyword>